<organism evidence="2 3">
    <name type="scientific">Panagrellus redivivus</name>
    <name type="common">Microworm</name>
    <dbReference type="NCBI Taxonomy" id="6233"/>
    <lineage>
        <taxon>Eukaryota</taxon>
        <taxon>Metazoa</taxon>
        <taxon>Ecdysozoa</taxon>
        <taxon>Nematoda</taxon>
        <taxon>Chromadorea</taxon>
        <taxon>Rhabditida</taxon>
        <taxon>Tylenchina</taxon>
        <taxon>Panagrolaimomorpha</taxon>
        <taxon>Panagrolaimoidea</taxon>
        <taxon>Panagrolaimidae</taxon>
        <taxon>Panagrellus</taxon>
    </lineage>
</organism>
<reference evidence="3" key="2">
    <citation type="submission" date="2020-10" db="UniProtKB">
        <authorList>
            <consortium name="WormBaseParasite"/>
        </authorList>
    </citation>
    <scope>IDENTIFICATION</scope>
</reference>
<accession>A0A7E4V3E9</accession>
<evidence type="ECO:0000313" key="3">
    <source>
        <dbReference type="WBParaSite" id="Pan_g16142.t1"/>
    </source>
</evidence>
<evidence type="ECO:0000313" key="2">
    <source>
        <dbReference type="Proteomes" id="UP000492821"/>
    </source>
</evidence>
<feature type="chain" id="PRO_5028979262" evidence="1">
    <location>
        <begin position="17"/>
        <end position="75"/>
    </location>
</feature>
<sequence length="75" mass="8215">MLYYAIFLIFLIGIHAQTQNNFATSRLDVPPPPFGRWGSRVTRTANMSMKHDVAGIDRAPVKPVLIGGGKNFGQG</sequence>
<feature type="signal peptide" evidence="1">
    <location>
        <begin position="1"/>
        <end position="16"/>
    </location>
</feature>
<reference evidence="2" key="1">
    <citation type="journal article" date="2013" name="Genetics">
        <title>The draft genome and transcriptome of Panagrellus redivivus are shaped by the harsh demands of a free-living lifestyle.</title>
        <authorList>
            <person name="Srinivasan J."/>
            <person name="Dillman A.R."/>
            <person name="Macchietto M.G."/>
            <person name="Heikkinen L."/>
            <person name="Lakso M."/>
            <person name="Fracchia K.M."/>
            <person name="Antoshechkin I."/>
            <person name="Mortazavi A."/>
            <person name="Wong G."/>
            <person name="Sternberg P.W."/>
        </authorList>
    </citation>
    <scope>NUCLEOTIDE SEQUENCE [LARGE SCALE GENOMIC DNA]</scope>
    <source>
        <strain evidence="2">MT8872</strain>
    </source>
</reference>
<keyword evidence="2" id="KW-1185">Reference proteome</keyword>
<dbReference type="WBParaSite" id="Pan_g16142.t1">
    <property type="protein sequence ID" value="Pan_g16142.t1"/>
    <property type="gene ID" value="Pan_g16142"/>
</dbReference>
<name>A0A7E4V3E9_PANRE</name>
<keyword evidence="1" id="KW-0732">Signal</keyword>
<proteinExistence type="predicted"/>
<evidence type="ECO:0000256" key="1">
    <source>
        <dbReference type="SAM" id="SignalP"/>
    </source>
</evidence>
<dbReference type="AlphaFoldDB" id="A0A7E4V3E9"/>
<dbReference type="Proteomes" id="UP000492821">
    <property type="component" value="Unassembled WGS sequence"/>
</dbReference>
<protein>
    <submittedName>
        <fullName evidence="3">Uncharacterized protein</fullName>
    </submittedName>
</protein>